<sequence>MAALLRRILAALPLLTSATATTVSSSTENMWPGWSTISHMIVFGDSYTATGFNLSAAQPSVDNPLGNPAFPGYTSSNGPNWVDYLTLNYNATFLQTVNLAYGGATVDSALVPPYLPTVLSVKQQIQDEYQKTYASHPATFQWKANTTLFASFIGINDVGNAYAWSNSSQVFPKIWSTYTSLIEELYTSGARNFLFINVPPVNRSPLTLAQSYQSQTQERNDIEAWNANLTSMVSDLQTKHRDVTTFTFDAYTLFGQVLDDPCSHNTTCPYKNTTHYCEAYENGTPEWYTYNVTCGLSVDKYFWLNSLHPTFRMHDLLAQKIGDLLGNGGKQAGC</sequence>
<dbReference type="InterPro" id="IPR036514">
    <property type="entry name" value="SGNH_hydro_sf"/>
</dbReference>
<comment type="caution">
    <text evidence="3">The sequence shown here is derived from an EMBL/GenBank/DDBJ whole genome shotgun (WGS) entry which is preliminary data.</text>
</comment>
<reference evidence="3 4" key="1">
    <citation type="submission" date="2015-07" db="EMBL/GenBank/DDBJ databases">
        <title>Comparative genomics of the Sigatoka disease complex on banana suggests a link between parallel evolutionary changes in Pseudocercospora fijiensis and Pseudocercospora eumusae and increased virulence on the banana host.</title>
        <authorList>
            <person name="Chang T.-C."/>
            <person name="Salvucci A."/>
            <person name="Crous P.W."/>
            <person name="Stergiopoulos I."/>
        </authorList>
    </citation>
    <scope>NUCLEOTIDE SEQUENCE [LARGE SCALE GENOMIC DNA]</scope>
    <source>
        <strain evidence="3 4">CBS 114824</strain>
    </source>
</reference>
<dbReference type="InterPro" id="IPR001087">
    <property type="entry name" value="GDSL"/>
</dbReference>
<dbReference type="PANTHER" id="PTHR45648">
    <property type="entry name" value="GDSL LIPASE/ACYLHYDROLASE FAMILY PROTEIN (AFU_ORTHOLOGUE AFUA_4G14700)"/>
    <property type="match status" value="1"/>
</dbReference>
<dbReference type="OrthoDB" id="1600564at2759"/>
<accession>A0A139HIW5</accession>
<feature type="chain" id="PRO_5007806632" description="Carbohydrate esterase family 16 protein" evidence="2">
    <location>
        <begin position="21"/>
        <end position="334"/>
    </location>
</feature>
<evidence type="ECO:0008006" key="5">
    <source>
        <dbReference type="Google" id="ProtNLM"/>
    </source>
</evidence>
<organism evidence="3 4">
    <name type="scientific">Pseudocercospora eumusae</name>
    <dbReference type="NCBI Taxonomy" id="321146"/>
    <lineage>
        <taxon>Eukaryota</taxon>
        <taxon>Fungi</taxon>
        <taxon>Dikarya</taxon>
        <taxon>Ascomycota</taxon>
        <taxon>Pezizomycotina</taxon>
        <taxon>Dothideomycetes</taxon>
        <taxon>Dothideomycetidae</taxon>
        <taxon>Mycosphaerellales</taxon>
        <taxon>Mycosphaerellaceae</taxon>
        <taxon>Pseudocercospora</taxon>
    </lineage>
</organism>
<dbReference type="Proteomes" id="UP000070133">
    <property type="component" value="Unassembled WGS sequence"/>
</dbReference>
<dbReference type="InterPro" id="IPR051058">
    <property type="entry name" value="GDSL_Est/Lipase"/>
</dbReference>
<name>A0A139HIW5_9PEZI</name>
<dbReference type="CDD" id="cd01846">
    <property type="entry name" value="fatty_acyltransferase_like"/>
    <property type="match status" value="1"/>
</dbReference>
<dbReference type="Pfam" id="PF00657">
    <property type="entry name" value="Lipase_GDSL"/>
    <property type="match status" value="1"/>
</dbReference>
<proteinExistence type="predicted"/>
<evidence type="ECO:0000313" key="3">
    <source>
        <dbReference type="EMBL" id="KXT02390.1"/>
    </source>
</evidence>
<dbReference type="EMBL" id="LFZN01000043">
    <property type="protein sequence ID" value="KXT02390.1"/>
    <property type="molecule type" value="Genomic_DNA"/>
</dbReference>
<dbReference type="STRING" id="321146.A0A139HIW5"/>
<dbReference type="GO" id="GO:0016788">
    <property type="term" value="F:hydrolase activity, acting on ester bonds"/>
    <property type="evidence" value="ECO:0007669"/>
    <property type="project" value="InterPro"/>
</dbReference>
<gene>
    <name evidence="3" type="ORF">AC578_172</name>
</gene>
<keyword evidence="1" id="KW-0378">Hydrolase</keyword>
<keyword evidence="4" id="KW-1185">Reference proteome</keyword>
<dbReference type="AlphaFoldDB" id="A0A139HIW5"/>
<dbReference type="PANTHER" id="PTHR45648:SF85">
    <property type="entry name" value="A, PUTATIVE (AFU_ORTHOLOGUE AFUA_2G10760)-RELATED"/>
    <property type="match status" value="1"/>
</dbReference>
<feature type="signal peptide" evidence="2">
    <location>
        <begin position="1"/>
        <end position="20"/>
    </location>
</feature>
<evidence type="ECO:0000313" key="4">
    <source>
        <dbReference type="Proteomes" id="UP000070133"/>
    </source>
</evidence>
<keyword evidence="2" id="KW-0732">Signal</keyword>
<evidence type="ECO:0000256" key="2">
    <source>
        <dbReference type="SAM" id="SignalP"/>
    </source>
</evidence>
<dbReference type="SUPFAM" id="SSF52266">
    <property type="entry name" value="SGNH hydrolase"/>
    <property type="match status" value="1"/>
</dbReference>
<dbReference type="Gene3D" id="3.40.50.1110">
    <property type="entry name" value="SGNH hydrolase"/>
    <property type="match status" value="1"/>
</dbReference>
<evidence type="ECO:0000256" key="1">
    <source>
        <dbReference type="ARBA" id="ARBA00022801"/>
    </source>
</evidence>
<protein>
    <recommendedName>
        <fullName evidence="5">Carbohydrate esterase family 16 protein</fullName>
    </recommendedName>
</protein>